<feature type="non-terminal residue" evidence="1">
    <location>
        <position position="1"/>
    </location>
</feature>
<sequence>RTYAGLHFFIVDCTGNIGYDSDCFGLYTKYRTIFGNILQPHTLRIPLYPTRYPEYGVLGTVDGVSNYLKLDYHQLEGNNVLSFSKQGGVYHTKNKVFYKNINKDFNDAKIRAEYYFPPRSIKEKYFAFRSRIFRKSLIYLAKRAKQFVILLKKIYRFIRNRLKFIKF</sequence>
<dbReference type="AlphaFoldDB" id="X1TRH0"/>
<protein>
    <submittedName>
        <fullName evidence="1">Uncharacterized protein</fullName>
    </submittedName>
</protein>
<gene>
    <name evidence="1" type="ORF">S12H4_54152</name>
</gene>
<accession>X1TRH0</accession>
<name>X1TRH0_9ZZZZ</name>
<proteinExistence type="predicted"/>
<reference evidence="1" key="1">
    <citation type="journal article" date="2014" name="Front. Microbiol.">
        <title>High frequency of phylogenetically diverse reductive dehalogenase-homologous genes in deep subseafloor sedimentary metagenomes.</title>
        <authorList>
            <person name="Kawai M."/>
            <person name="Futagami T."/>
            <person name="Toyoda A."/>
            <person name="Takaki Y."/>
            <person name="Nishi S."/>
            <person name="Hori S."/>
            <person name="Arai W."/>
            <person name="Tsubouchi T."/>
            <person name="Morono Y."/>
            <person name="Uchiyama I."/>
            <person name="Ito T."/>
            <person name="Fujiyama A."/>
            <person name="Inagaki F."/>
            <person name="Takami H."/>
        </authorList>
    </citation>
    <scope>NUCLEOTIDE SEQUENCE</scope>
    <source>
        <strain evidence="1">Expedition CK06-06</strain>
    </source>
</reference>
<comment type="caution">
    <text evidence="1">The sequence shown here is derived from an EMBL/GenBank/DDBJ whole genome shotgun (WGS) entry which is preliminary data.</text>
</comment>
<organism evidence="1">
    <name type="scientific">marine sediment metagenome</name>
    <dbReference type="NCBI Taxonomy" id="412755"/>
    <lineage>
        <taxon>unclassified sequences</taxon>
        <taxon>metagenomes</taxon>
        <taxon>ecological metagenomes</taxon>
    </lineage>
</organism>
<evidence type="ECO:0000313" key="1">
    <source>
        <dbReference type="EMBL" id="GAJ07864.1"/>
    </source>
</evidence>
<dbReference type="EMBL" id="BARW01034572">
    <property type="protein sequence ID" value="GAJ07864.1"/>
    <property type="molecule type" value="Genomic_DNA"/>
</dbReference>